<accession>A0A3D8JYX2</accession>
<sequence>MRELDDEDRSALAALEAEWNANHLEIKAMLPRLAEVRRSFAQNPSDETERAMRQVEEDTLAIHERSAEILQRMQVLLEVTDADLESMGRSGEEMPRYHREQLTADQVPANDRVDLLLERTYEQLLKLLPGTKLREYRELELDLPWGAGTNGILSIVKGVVPEIENPRIHRFAQCIRTCDTFLSGSQTYDMFAGASLIPQIARLAHRIDVLSEIPGARKRIRSLWNGAPNEVDSTMFELLVAAGCSVMGRSIEFLDPKGGKTPDLRCHDPYPLVIECKRKRALTSYEIKEELIMRELFVKLDAGARSAGMWGTFSLNLSVEAQAAPIDEIVEYLLRCRHLLGSQPPETQPWGTWDYSELPHFKPIGVRTRMYSPIMLDEVFDWNSDLAEWDGLVCRVENHEESTTDAAEKPVGLRWVNTNEQAVKKRSWGPMSVLGEAIEQIPPGEFGAVFIANQEGARSAIADMRTFNFAKWIKEDASHSANIRVPFGRLFRMYPRPLEHGRPDFIESSISFIADYGDDELPKMFPGNVIVR</sequence>
<proteinExistence type="predicted"/>
<evidence type="ECO:0000313" key="1">
    <source>
        <dbReference type="EMBL" id="RDU97856.1"/>
    </source>
</evidence>
<keyword evidence="2" id="KW-1185">Reference proteome</keyword>
<organism evidence="1 2">
    <name type="scientific">Trinickia dinghuensis</name>
    <dbReference type="NCBI Taxonomy" id="2291023"/>
    <lineage>
        <taxon>Bacteria</taxon>
        <taxon>Pseudomonadati</taxon>
        <taxon>Pseudomonadota</taxon>
        <taxon>Betaproteobacteria</taxon>
        <taxon>Burkholderiales</taxon>
        <taxon>Burkholderiaceae</taxon>
        <taxon>Trinickia</taxon>
    </lineage>
</organism>
<dbReference type="RefSeq" id="WP_115534383.1">
    <property type="nucleotide sequence ID" value="NZ_QRGA01000008.1"/>
</dbReference>
<reference evidence="1 2" key="1">
    <citation type="submission" date="2018-08" db="EMBL/GenBank/DDBJ databases">
        <title>Paraburkholderia sp. DHOM06 isolated from forest soil.</title>
        <authorList>
            <person name="Gao Z.-H."/>
            <person name="Qiu L.-H."/>
        </authorList>
    </citation>
    <scope>NUCLEOTIDE SEQUENCE [LARGE SCALE GENOMIC DNA]</scope>
    <source>
        <strain evidence="1 2">DHOM06</strain>
    </source>
</reference>
<dbReference type="AlphaFoldDB" id="A0A3D8JYX2"/>
<name>A0A3D8JYX2_9BURK</name>
<protein>
    <submittedName>
        <fullName evidence="1">Uncharacterized protein</fullName>
    </submittedName>
</protein>
<gene>
    <name evidence="1" type="ORF">DWV00_14980</name>
</gene>
<comment type="caution">
    <text evidence="1">The sequence shown here is derived from an EMBL/GenBank/DDBJ whole genome shotgun (WGS) entry which is preliminary data.</text>
</comment>
<dbReference type="OrthoDB" id="7462971at2"/>
<dbReference type="Proteomes" id="UP000256838">
    <property type="component" value="Unassembled WGS sequence"/>
</dbReference>
<evidence type="ECO:0000313" key="2">
    <source>
        <dbReference type="Proteomes" id="UP000256838"/>
    </source>
</evidence>
<dbReference type="EMBL" id="QRGA01000008">
    <property type="protein sequence ID" value="RDU97856.1"/>
    <property type="molecule type" value="Genomic_DNA"/>
</dbReference>